<protein>
    <recommendedName>
        <fullName evidence="2">Phostensin/Taperin PP1-binding domain-containing protein</fullName>
    </recommendedName>
</protein>
<proteinExistence type="predicted"/>
<feature type="compositionally biased region" description="Pro residues" evidence="1">
    <location>
        <begin position="191"/>
        <end position="203"/>
    </location>
</feature>
<feature type="compositionally biased region" description="Basic and acidic residues" evidence="1">
    <location>
        <begin position="122"/>
        <end position="134"/>
    </location>
</feature>
<evidence type="ECO:0000313" key="3">
    <source>
        <dbReference type="EMBL" id="KAG7469625.1"/>
    </source>
</evidence>
<feature type="region of interest" description="Disordered" evidence="1">
    <location>
        <begin position="107"/>
        <end position="148"/>
    </location>
</feature>
<feature type="compositionally biased region" description="Polar residues" evidence="1">
    <location>
        <begin position="171"/>
        <end position="189"/>
    </location>
</feature>
<name>A0A9D3T3Y3_MEGAT</name>
<evidence type="ECO:0000313" key="4">
    <source>
        <dbReference type="Proteomes" id="UP001046870"/>
    </source>
</evidence>
<keyword evidence="4" id="KW-1185">Reference proteome</keyword>
<feature type="domain" description="Phostensin/Taperin PP1-binding" evidence="2">
    <location>
        <begin position="212"/>
        <end position="316"/>
    </location>
</feature>
<dbReference type="PANTHER" id="PTHR21685">
    <property type="entry name" value="TON-B BOX DOMAIN"/>
    <property type="match status" value="1"/>
</dbReference>
<dbReference type="InterPro" id="IPR026671">
    <property type="entry name" value="PPP1R18/Tprn"/>
</dbReference>
<feature type="region of interest" description="Disordered" evidence="1">
    <location>
        <begin position="222"/>
        <end position="256"/>
    </location>
</feature>
<dbReference type="EMBL" id="JAFDVH010000010">
    <property type="protein sequence ID" value="KAG7469625.1"/>
    <property type="molecule type" value="Genomic_DNA"/>
</dbReference>
<feature type="region of interest" description="Disordered" evidence="1">
    <location>
        <begin position="35"/>
        <end position="56"/>
    </location>
</feature>
<dbReference type="OrthoDB" id="8965062at2759"/>
<evidence type="ECO:0000256" key="1">
    <source>
        <dbReference type="SAM" id="MobiDB-lite"/>
    </source>
</evidence>
<feature type="region of interest" description="Disordered" evidence="1">
    <location>
        <begin position="1"/>
        <end position="22"/>
    </location>
</feature>
<feature type="region of interest" description="Disordered" evidence="1">
    <location>
        <begin position="171"/>
        <end position="205"/>
    </location>
</feature>
<feature type="compositionally biased region" description="Polar residues" evidence="1">
    <location>
        <begin position="37"/>
        <end position="55"/>
    </location>
</feature>
<feature type="compositionally biased region" description="Polar residues" evidence="1">
    <location>
        <begin position="1"/>
        <end position="17"/>
    </location>
</feature>
<dbReference type="GO" id="GO:0019902">
    <property type="term" value="F:phosphatase binding"/>
    <property type="evidence" value="ECO:0007669"/>
    <property type="project" value="InterPro"/>
</dbReference>
<reference evidence="3" key="1">
    <citation type="submission" date="2021-01" db="EMBL/GenBank/DDBJ databases">
        <authorList>
            <person name="Zahm M."/>
            <person name="Roques C."/>
            <person name="Cabau C."/>
            <person name="Klopp C."/>
            <person name="Donnadieu C."/>
            <person name="Jouanno E."/>
            <person name="Lampietro C."/>
            <person name="Louis A."/>
            <person name="Herpin A."/>
            <person name="Echchiki A."/>
            <person name="Berthelot C."/>
            <person name="Parey E."/>
            <person name="Roest-Crollius H."/>
            <person name="Braasch I."/>
            <person name="Postlethwait J."/>
            <person name="Bobe J."/>
            <person name="Montfort J."/>
            <person name="Bouchez O."/>
            <person name="Begum T."/>
            <person name="Mejri S."/>
            <person name="Adams A."/>
            <person name="Chen W.-J."/>
            <person name="Guiguen Y."/>
        </authorList>
    </citation>
    <scope>NUCLEOTIDE SEQUENCE</scope>
    <source>
        <strain evidence="3">YG-15Mar2019-1</strain>
        <tissue evidence="3">Brain</tissue>
    </source>
</reference>
<dbReference type="Proteomes" id="UP001046870">
    <property type="component" value="Chromosome 10"/>
</dbReference>
<accession>A0A9D3T3Y3</accession>
<dbReference type="PANTHER" id="PTHR21685:SF0">
    <property type="entry name" value="PHOSTENSIN"/>
    <property type="match status" value="1"/>
</dbReference>
<sequence length="370" mass="41708">MSQIYNLKTVGSRTPSSAAEGKSGVHLLSFKIRQQEQHAQPYSPQTQHRQQQLSSEKIRIQQENQELELRLKYLCSQETHKQSAANQAVQFRQLQLEEQSCQRTQKLTQHHRKIQQDDQQLEDQRSQLKDEETHHKQKTPWTLQHLTKRKTHPKQYQLNQFNSCTAFTGNLQPSSSLENPGGSITSTQTPPLLPSSSPSPSPSLPLFSLRNVAAAQSKKGNTITINPRKSGGVASVKAPGEMRSSHSVPDPAAHGVREECKKRYPTAEEIEVIGGYQSLDKSCLAKSRGTQKGVKVCFDEVQLEVVFEYPSESSLLASFPCPPLPCPYREREEEDEEDEEEEKGVFLFMNSRCKAVGPGRVLRVDESCHH</sequence>
<gene>
    <name evidence="3" type="ORF">MATL_G00130800</name>
</gene>
<organism evidence="3 4">
    <name type="scientific">Megalops atlanticus</name>
    <name type="common">Tarpon</name>
    <name type="synonym">Clupea gigantea</name>
    <dbReference type="NCBI Taxonomy" id="7932"/>
    <lineage>
        <taxon>Eukaryota</taxon>
        <taxon>Metazoa</taxon>
        <taxon>Chordata</taxon>
        <taxon>Craniata</taxon>
        <taxon>Vertebrata</taxon>
        <taxon>Euteleostomi</taxon>
        <taxon>Actinopterygii</taxon>
        <taxon>Neopterygii</taxon>
        <taxon>Teleostei</taxon>
        <taxon>Elopiformes</taxon>
        <taxon>Megalopidae</taxon>
        <taxon>Megalops</taxon>
    </lineage>
</organism>
<comment type="caution">
    <text evidence="3">The sequence shown here is derived from an EMBL/GenBank/DDBJ whole genome shotgun (WGS) entry which is preliminary data.</text>
</comment>
<evidence type="ECO:0000259" key="2">
    <source>
        <dbReference type="Pfam" id="PF13914"/>
    </source>
</evidence>
<dbReference type="InterPro" id="IPR025907">
    <property type="entry name" value="Phostensin/Taperin_PP1-bd_dom"/>
</dbReference>
<dbReference type="AlphaFoldDB" id="A0A9D3T3Y3"/>
<dbReference type="Pfam" id="PF13914">
    <property type="entry name" value="Phostensin"/>
    <property type="match status" value="1"/>
</dbReference>